<evidence type="ECO:0008006" key="3">
    <source>
        <dbReference type="Google" id="ProtNLM"/>
    </source>
</evidence>
<dbReference type="EMBL" id="AE017355">
    <property type="protein sequence ID" value="AAT61810.1"/>
    <property type="molecule type" value="Genomic_DNA"/>
</dbReference>
<protein>
    <recommendedName>
        <fullName evidence="3">Group-specific protein</fullName>
    </recommendedName>
</protein>
<evidence type="ECO:0000313" key="2">
    <source>
        <dbReference type="Proteomes" id="UP000001301"/>
    </source>
</evidence>
<dbReference type="Proteomes" id="UP000001301">
    <property type="component" value="Chromosome"/>
</dbReference>
<evidence type="ECO:0000313" key="1">
    <source>
        <dbReference type="EMBL" id="AAT61810.1"/>
    </source>
</evidence>
<sequence length="95" mass="11140">MDKLQFTHSFRILSQKGVISPMHWQQKIQYLIGRPIGISFINGQGTSGVLCSAHDGQLYVYEYLYQAQFAMKHYDFRHIQDIHAFPNCPYQNPLY</sequence>
<reference evidence="1 2" key="1">
    <citation type="journal article" date="2006" name="J. Bacteriol.">
        <title>Pathogenomic sequence analysis of Bacillus cereus and Bacillus thuringiensis isolates closely related to Bacillus anthracis.</title>
        <authorList>
            <person name="Han C.S."/>
            <person name="Xie G."/>
            <person name="Challacombe J.F."/>
            <person name="Altherr M.R."/>
            <person name="Bhotika S.S."/>
            <person name="Brown N."/>
            <person name="Bruce D."/>
            <person name="Campbell C.S."/>
            <person name="Campbell M.L."/>
            <person name="Chen J."/>
            <person name="Chertkov O."/>
            <person name="Cleland C."/>
            <person name="Dimitrijevic M."/>
            <person name="Doggett N.A."/>
            <person name="Fawcett J.J."/>
            <person name="Glavina T."/>
            <person name="Goodwin L.A."/>
            <person name="Green L.D."/>
            <person name="Hill K.K."/>
            <person name="Hitchcock P."/>
            <person name="Jackson P.J."/>
            <person name="Keim P."/>
            <person name="Kewalramani A.R."/>
            <person name="Longmire J."/>
            <person name="Lucas S."/>
            <person name="Malfatti S."/>
            <person name="McMurry K."/>
            <person name="Meincke L.J."/>
            <person name="Misra M."/>
            <person name="Moseman B.L."/>
            <person name="Mundt M."/>
            <person name="Munk A.C."/>
            <person name="Okinaka R.T."/>
            <person name="Parson-Quintana B."/>
            <person name="Reilly L.P."/>
            <person name="Richardson P."/>
            <person name="Robinson D.L."/>
            <person name="Rubin E."/>
            <person name="Saunders E."/>
            <person name="Tapia R."/>
            <person name="Tesmer J.G."/>
            <person name="Thayer N."/>
            <person name="Thompson L.S."/>
            <person name="Tice H."/>
            <person name="Ticknor L.O."/>
            <person name="Wills P.L."/>
            <person name="Brettin T.S."/>
            <person name="Gilna P."/>
        </authorList>
    </citation>
    <scope>NUCLEOTIDE SEQUENCE [LARGE SCALE GENOMIC DNA]</scope>
    <source>
        <strain evidence="1 2">97-27</strain>
    </source>
</reference>
<proteinExistence type="predicted"/>
<name>Q6HHP6_BACHK</name>
<gene>
    <name evidence="1" type="ordered locus">BT9727_2605</name>
</gene>
<dbReference type="HOGENOM" id="CLU_184242_0_0_9"/>
<dbReference type="AlphaFoldDB" id="Q6HHP6"/>
<accession>Q6HHP6</accession>
<organism evidence="1 2">
    <name type="scientific">Bacillus thuringiensis subsp. konkukian (strain 97-27)</name>
    <dbReference type="NCBI Taxonomy" id="281309"/>
    <lineage>
        <taxon>Bacteria</taxon>
        <taxon>Bacillati</taxon>
        <taxon>Bacillota</taxon>
        <taxon>Bacilli</taxon>
        <taxon>Bacillales</taxon>
        <taxon>Bacillaceae</taxon>
        <taxon>Bacillus</taxon>
        <taxon>Bacillus cereus group</taxon>
    </lineage>
</organism>
<dbReference type="KEGG" id="btk:BT9727_2605"/>
<dbReference type="PATRIC" id="fig|281309.8.peg.2756"/>